<feature type="transmembrane region" description="Helical" evidence="1">
    <location>
        <begin position="116"/>
        <end position="143"/>
    </location>
</feature>
<dbReference type="Proteomes" id="UP001175271">
    <property type="component" value="Unassembled WGS sequence"/>
</dbReference>
<accession>A0AA39M3J3</accession>
<protein>
    <recommendedName>
        <fullName evidence="5">MARVEL domain-containing protein</fullName>
    </recommendedName>
</protein>
<sequence length="157" mass="17678">MCSARCLALTLVIMATIGYGIQLVSELTGVVKNESMRSDYQSYMQLIPTVIAVLIHLLAWIGIVKNSKCLLLPFIISFFFTLVAFILVLVWCIYTVNTENKHHHLTDEQFEDLKEYIWFKVTLYTVLGLIEILCSVSVIYTYCKMGKNAASPSPGTA</sequence>
<keyword evidence="1" id="KW-1133">Transmembrane helix</keyword>
<reference evidence="3" key="1">
    <citation type="submission" date="2023-06" db="EMBL/GenBank/DDBJ databases">
        <title>Genomic analysis of the entomopathogenic nematode Steinernema hermaphroditum.</title>
        <authorList>
            <person name="Schwarz E.M."/>
            <person name="Heppert J.K."/>
            <person name="Baniya A."/>
            <person name="Schwartz H.T."/>
            <person name="Tan C.-H."/>
            <person name="Antoshechkin I."/>
            <person name="Sternberg P.W."/>
            <person name="Goodrich-Blair H."/>
            <person name="Dillman A.R."/>
        </authorList>
    </citation>
    <scope>NUCLEOTIDE SEQUENCE</scope>
    <source>
        <strain evidence="3">PS9179</strain>
        <tissue evidence="3">Whole animal</tissue>
    </source>
</reference>
<feature type="chain" id="PRO_5041204823" description="MARVEL domain-containing protein" evidence="2">
    <location>
        <begin position="21"/>
        <end position="157"/>
    </location>
</feature>
<feature type="transmembrane region" description="Helical" evidence="1">
    <location>
        <begin position="70"/>
        <end position="96"/>
    </location>
</feature>
<comment type="caution">
    <text evidence="3">The sequence shown here is derived from an EMBL/GenBank/DDBJ whole genome shotgun (WGS) entry which is preliminary data.</text>
</comment>
<keyword evidence="1" id="KW-0812">Transmembrane</keyword>
<evidence type="ECO:0000313" key="4">
    <source>
        <dbReference type="Proteomes" id="UP001175271"/>
    </source>
</evidence>
<evidence type="ECO:0008006" key="5">
    <source>
        <dbReference type="Google" id="ProtNLM"/>
    </source>
</evidence>
<organism evidence="3 4">
    <name type="scientific">Steinernema hermaphroditum</name>
    <dbReference type="NCBI Taxonomy" id="289476"/>
    <lineage>
        <taxon>Eukaryota</taxon>
        <taxon>Metazoa</taxon>
        <taxon>Ecdysozoa</taxon>
        <taxon>Nematoda</taxon>
        <taxon>Chromadorea</taxon>
        <taxon>Rhabditida</taxon>
        <taxon>Tylenchina</taxon>
        <taxon>Panagrolaimomorpha</taxon>
        <taxon>Strongyloidoidea</taxon>
        <taxon>Steinernematidae</taxon>
        <taxon>Steinernema</taxon>
    </lineage>
</organism>
<keyword evidence="4" id="KW-1185">Reference proteome</keyword>
<dbReference type="EMBL" id="JAUCMV010000002">
    <property type="protein sequence ID" value="KAK0419433.1"/>
    <property type="molecule type" value="Genomic_DNA"/>
</dbReference>
<feature type="signal peptide" evidence="2">
    <location>
        <begin position="1"/>
        <end position="20"/>
    </location>
</feature>
<proteinExistence type="predicted"/>
<dbReference type="AlphaFoldDB" id="A0AA39M3J3"/>
<evidence type="ECO:0000313" key="3">
    <source>
        <dbReference type="EMBL" id="KAK0419433.1"/>
    </source>
</evidence>
<evidence type="ECO:0000256" key="1">
    <source>
        <dbReference type="SAM" id="Phobius"/>
    </source>
</evidence>
<keyword evidence="2" id="KW-0732">Signal</keyword>
<gene>
    <name evidence="3" type="ORF">QR680_014141</name>
</gene>
<name>A0AA39M3J3_9BILA</name>
<feature type="transmembrane region" description="Helical" evidence="1">
    <location>
        <begin position="44"/>
        <end position="63"/>
    </location>
</feature>
<keyword evidence="1" id="KW-0472">Membrane</keyword>
<evidence type="ECO:0000256" key="2">
    <source>
        <dbReference type="SAM" id="SignalP"/>
    </source>
</evidence>